<dbReference type="Gene3D" id="3.40.50.10400">
    <property type="entry name" value="Hypothetical protein PA1492"/>
    <property type="match status" value="1"/>
</dbReference>
<reference evidence="1 2" key="1">
    <citation type="submission" date="2010-11" db="EMBL/GenBank/DDBJ databases">
        <authorList>
            <person name="Durkin A.S."/>
            <person name="Madupu R."/>
            <person name="Torralba M."/>
            <person name="Gillis M."/>
            <person name="Methe B."/>
            <person name="Sutton G."/>
            <person name="Nelson K.E."/>
        </authorList>
    </citation>
    <scope>NUCLEOTIDE SEQUENCE [LARGE SCALE GENOMIC DNA]</scope>
    <source>
        <strain evidence="1 2">UPII 345-E</strain>
    </source>
</reference>
<dbReference type="Pfam" id="PF14359">
    <property type="entry name" value="DUF4406"/>
    <property type="match status" value="1"/>
</dbReference>
<sequence length="67" mass="8061">MKDCKNLLSRCDAVLMTGDWIKSKGCLEEVEFAMFINKKIYEYTLNHHFRKCDYSELITRINKFLHK</sequence>
<comment type="caution">
    <text evidence="1">The sequence shown here is derived from an EMBL/GenBank/DDBJ whole genome shotgun (WGS) entry which is preliminary data.</text>
</comment>
<protein>
    <submittedName>
        <fullName evidence="1">Uncharacterized protein</fullName>
    </submittedName>
</protein>
<dbReference type="Proteomes" id="UP000004594">
    <property type="component" value="Unassembled WGS sequence"/>
</dbReference>
<accession>E4LA70</accession>
<gene>
    <name evidence="1" type="ORF">HMPREF9220_0637</name>
</gene>
<name>E4LA70_9FIRM</name>
<proteinExistence type="predicted"/>
<dbReference type="InterPro" id="IPR025518">
    <property type="entry name" value="DUF4406"/>
</dbReference>
<evidence type="ECO:0000313" key="2">
    <source>
        <dbReference type="Proteomes" id="UP000004594"/>
    </source>
</evidence>
<dbReference type="AlphaFoldDB" id="E4LA70"/>
<dbReference type="EMBL" id="AENT01000027">
    <property type="protein sequence ID" value="EFR42319.1"/>
    <property type="molecule type" value="Genomic_DNA"/>
</dbReference>
<organism evidence="1 2">
    <name type="scientific">Dialister micraerophilus UPII 345-E</name>
    <dbReference type="NCBI Taxonomy" id="910314"/>
    <lineage>
        <taxon>Bacteria</taxon>
        <taxon>Bacillati</taxon>
        <taxon>Bacillota</taxon>
        <taxon>Negativicutes</taxon>
        <taxon>Veillonellales</taxon>
        <taxon>Veillonellaceae</taxon>
        <taxon>Dialister</taxon>
    </lineage>
</organism>
<evidence type="ECO:0000313" key="1">
    <source>
        <dbReference type="EMBL" id="EFR42319.1"/>
    </source>
</evidence>